<dbReference type="EMBL" id="MRZV01000314">
    <property type="protein sequence ID" value="PIK52760.1"/>
    <property type="molecule type" value="Genomic_DNA"/>
</dbReference>
<accession>A0A2G8KXX3</accession>
<reference evidence="1 2" key="1">
    <citation type="journal article" date="2017" name="PLoS Biol.">
        <title>The sea cucumber genome provides insights into morphological evolution and visceral regeneration.</title>
        <authorList>
            <person name="Zhang X."/>
            <person name="Sun L."/>
            <person name="Yuan J."/>
            <person name="Sun Y."/>
            <person name="Gao Y."/>
            <person name="Zhang L."/>
            <person name="Li S."/>
            <person name="Dai H."/>
            <person name="Hamel J.F."/>
            <person name="Liu C."/>
            <person name="Yu Y."/>
            <person name="Liu S."/>
            <person name="Lin W."/>
            <person name="Guo K."/>
            <person name="Jin S."/>
            <person name="Xu P."/>
            <person name="Storey K.B."/>
            <person name="Huan P."/>
            <person name="Zhang T."/>
            <person name="Zhou Y."/>
            <person name="Zhang J."/>
            <person name="Lin C."/>
            <person name="Li X."/>
            <person name="Xing L."/>
            <person name="Huo D."/>
            <person name="Sun M."/>
            <person name="Wang L."/>
            <person name="Mercier A."/>
            <person name="Li F."/>
            <person name="Yang H."/>
            <person name="Xiang J."/>
        </authorList>
    </citation>
    <scope>NUCLEOTIDE SEQUENCE [LARGE SCALE GENOMIC DNA]</scope>
    <source>
        <strain evidence="1">Shaxun</strain>
        <tissue evidence="1">Muscle</tissue>
    </source>
</reference>
<dbReference type="Proteomes" id="UP000230750">
    <property type="component" value="Unassembled WGS sequence"/>
</dbReference>
<dbReference type="AlphaFoldDB" id="A0A2G8KXX3"/>
<sequence length="419" mass="46902">MSLVHQIDSGLKRGYPEKEIVEAVVRAVTPGLQLRDYLEGRDDLDLPITRRLLRAHFQGAGATELYQELCGISQGRIETAQNFVLRALALKQRVLFASKEANAKFKYDQTLVESMFEHAVSTGLSNAEVRQEVKNAFSMNKCSEEDLLERVNQASHSEAERARKMQLKKPVTASVEMTGSAVSLVSDSWVKCHLPHAEIRPVEELLEGQHLDLKAANEIEMPYLGWILVDLRIGTKSLGVPMLVYPGSMKSPLIGYNVIEHLMGNCQKGSKISTLVQAIPGKKKQDVEALVRLIEAGMDEDTVDVQTSNLYTLIPPREWRDVECITKCQLNHQRVMGGTEGVFVPTPATSVPEGLLIPETVVKMPQRRRVMLPVFNSTNHDIQLPRRTLSETLSHSGTLVRWLMADTQTRPPYMEIVCL</sequence>
<organism evidence="1 2">
    <name type="scientific">Stichopus japonicus</name>
    <name type="common">Sea cucumber</name>
    <dbReference type="NCBI Taxonomy" id="307972"/>
    <lineage>
        <taxon>Eukaryota</taxon>
        <taxon>Metazoa</taxon>
        <taxon>Echinodermata</taxon>
        <taxon>Eleutherozoa</taxon>
        <taxon>Echinozoa</taxon>
        <taxon>Holothuroidea</taxon>
        <taxon>Aspidochirotacea</taxon>
        <taxon>Aspidochirotida</taxon>
        <taxon>Stichopodidae</taxon>
        <taxon>Apostichopus</taxon>
    </lineage>
</organism>
<evidence type="ECO:0000313" key="2">
    <source>
        <dbReference type="Proteomes" id="UP000230750"/>
    </source>
</evidence>
<gene>
    <name evidence="1" type="ORF">BSL78_10334</name>
</gene>
<dbReference type="OrthoDB" id="10068084at2759"/>
<proteinExistence type="predicted"/>
<comment type="caution">
    <text evidence="1">The sequence shown here is derived from an EMBL/GenBank/DDBJ whole genome shotgun (WGS) entry which is preliminary data.</text>
</comment>
<name>A0A2G8KXX3_STIJA</name>
<protein>
    <submittedName>
        <fullName evidence="1">Uncharacterized protein</fullName>
    </submittedName>
</protein>
<evidence type="ECO:0000313" key="1">
    <source>
        <dbReference type="EMBL" id="PIK52760.1"/>
    </source>
</evidence>
<keyword evidence="2" id="KW-1185">Reference proteome</keyword>